<evidence type="ECO:0000256" key="3">
    <source>
        <dbReference type="PROSITE-ProRule" id="PRU10141"/>
    </source>
</evidence>
<evidence type="ECO:0000259" key="5">
    <source>
        <dbReference type="PROSITE" id="PS50011"/>
    </source>
</evidence>
<proteinExistence type="predicted"/>
<sequence length="733" mass="80500">MTTVRRQTAYSTFLTPLGPSRNAGSNQSSLSSSPRQYPTDLTHPILEEGDETDSEAINEPVTPVSGRQSQDFQTLPNQDGHLDAAHEQLAADQSVAAFAPAHPGSAPGAKTALAVDPSATTPSRAPRSPQQAPQSARPATPAPTTSTLADQDVPPPPSSRRSTFGSASSSFRRTMSSFLKRVGSDKAALTAEAGDSATASALSLSDAAHRKLPTRRWSMNRSSATTRSNTPPSPSSPLEMAIKTMEEASQPTVPGSDAFFKKKSRASTGFALRSSRPAAKDAASREGLHPRRRASSFDYSKQRKHVVGDPEKTVHMERSLWGLPAETGTGVKARRMSLSLPDDFTVDVVELSSEFEYQHKLLGRHGKHLGRGATSKVTLMVSKNGGELYAVKEFRGKSSSETREEYEKKIKSEYTLAKSLHHPNIVDTVRLCIDHGRWNHVMEYCEDGDLFTLVNKKYLKTEEREKDRLCLFKQLVTGIHYLHSNGIAHRDIKLENLLITKECRLKITDFGVSEVFSGIHPGLREAGGQCGKNMGEVRRCAPGICGSIPYISPEVLKKQGDYDPRGLDVWSAAIVMVNLIFGGPLWHKAEVAENASPKDNYASLVRGWEKWRESHPDDSDTPVTEMDYPHVFVFDTFVKPPALRRVLLQMLNPDPEKRISIAGVVNNRWVKNIECCQTDSFDEPNGANMIDATKKLCQQRVSGKKIYCHNHLPPKDVFHGSHSLGKMPGSAGY</sequence>
<dbReference type="PROSITE" id="PS00108">
    <property type="entry name" value="PROTEIN_KINASE_ST"/>
    <property type="match status" value="1"/>
</dbReference>
<dbReference type="SUPFAM" id="SSF56112">
    <property type="entry name" value="Protein kinase-like (PK-like)"/>
    <property type="match status" value="1"/>
</dbReference>
<feature type="domain" description="Protein kinase" evidence="5">
    <location>
        <begin position="363"/>
        <end position="670"/>
    </location>
</feature>
<reference evidence="6 7" key="1">
    <citation type="journal article" date="2011" name="Nat. Biotechnol.">
        <title>Comparative genomic analysis of the thermophilic biomass-degrading fungi Myceliophthora thermophila and Thielavia terrestris.</title>
        <authorList>
            <person name="Berka R.M."/>
            <person name="Grigoriev I.V."/>
            <person name="Otillar R."/>
            <person name="Salamov A."/>
            <person name="Grimwood J."/>
            <person name="Reid I."/>
            <person name="Ishmael N."/>
            <person name="John T."/>
            <person name="Darmond C."/>
            <person name="Moisan M.-C."/>
            <person name="Henrissat B."/>
            <person name="Coutinho P.M."/>
            <person name="Lombard V."/>
            <person name="Natvig D.O."/>
            <person name="Lindquist E."/>
            <person name="Schmutz J."/>
            <person name="Lucas S."/>
            <person name="Harris P."/>
            <person name="Powlowski J."/>
            <person name="Bellemare A."/>
            <person name="Taylor D."/>
            <person name="Butler G."/>
            <person name="de Vries R.P."/>
            <person name="Allijn I.E."/>
            <person name="van den Brink J."/>
            <person name="Ushinsky S."/>
            <person name="Storms R."/>
            <person name="Powell A.J."/>
            <person name="Paulsen I.T."/>
            <person name="Elbourne L.D.H."/>
            <person name="Baker S.E."/>
            <person name="Magnuson J."/>
            <person name="LaBoissiere S."/>
            <person name="Clutterbuck A.J."/>
            <person name="Martinez D."/>
            <person name="Wogulis M."/>
            <person name="de Leon A.L."/>
            <person name="Rey M.W."/>
            <person name="Tsang A."/>
        </authorList>
    </citation>
    <scope>NUCLEOTIDE SEQUENCE [LARGE SCALE GENOMIC DNA]</scope>
    <source>
        <strain evidence="7">ATCC 38088 / NRRL 8126</strain>
    </source>
</reference>
<keyword evidence="7" id="KW-1185">Reference proteome</keyword>
<feature type="compositionally biased region" description="Low complexity" evidence="4">
    <location>
        <begin position="159"/>
        <end position="171"/>
    </location>
</feature>
<name>G2R2N8_THETT</name>
<feature type="compositionally biased region" description="Polar residues" evidence="4">
    <location>
        <begin position="65"/>
        <end position="77"/>
    </location>
</feature>
<dbReference type="Gene3D" id="1.10.510.10">
    <property type="entry name" value="Transferase(Phosphotransferase) domain 1"/>
    <property type="match status" value="1"/>
</dbReference>
<dbReference type="GO" id="GO:0004672">
    <property type="term" value="F:protein kinase activity"/>
    <property type="evidence" value="ECO:0007669"/>
    <property type="project" value="InterPro"/>
</dbReference>
<organism evidence="6 7">
    <name type="scientific">Thermothielavioides terrestris (strain ATCC 38088 / NRRL 8126)</name>
    <name type="common">Thielavia terrestris</name>
    <dbReference type="NCBI Taxonomy" id="578455"/>
    <lineage>
        <taxon>Eukaryota</taxon>
        <taxon>Fungi</taxon>
        <taxon>Dikarya</taxon>
        <taxon>Ascomycota</taxon>
        <taxon>Pezizomycotina</taxon>
        <taxon>Sordariomycetes</taxon>
        <taxon>Sordariomycetidae</taxon>
        <taxon>Sordariales</taxon>
        <taxon>Chaetomiaceae</taxon>
        <taxon>Thermothielavioides</taxon>
        <taxon>Thermothielavioides terrestris</taxon>
    </lineage>
</organism>
<keyword evidence="2 3" id="KW-0067">ATP-binding</keyword>
<dbReference type="SMART" id="SM00220">
    <property type="entry name" value="S_TKc"/>
    <property type="match status" value="1"/>
</dbReference>
<dbReference type="InterPro" id="IPR008271">
    <property type="entry name" value="Ser/Thr_kinase_AS"/>
</dbReference>
<keyword evidence="1 3" id="KW-0547">Nucleotide-binding</keyword>
<evidence type="ECO:0000256" key="4">
    <source>
        <dbReference type="SAM" id="MobiDB-lite"/>
    </source>
</evidence>
<feature type="region of interest" description="Disordered" evidence="4">
    <location>
        <begin position="212"/>
        <end position="238"/>
    </location>
</feature>
<dbReference type="AlphaFoldDB" id="G2R2N8"/>
<feature type="binding site" evidence="3">
    <location>
        <position position="392"/>
    </location>
    <ligand>
        <name>ATP</name>
        <dbReference type="ChEBI" id="CHEBI:30616"/>
    </ligand>
</feature>
<dbReference type="EMBL" id="CP003010">
    <property type="protein sequence ID" value="AEO64999.1"/>
    <property type="molecule type" value="Genomic_DNA"/>
</dbReference>
<protein>
    <recommendedName>
        <fullName evidence="5">Protein kinase domain-containing protein</fullName>
    </recommendedName>
</protein>
<dbReference type="PROSITE" id="PS00107">
    <property type="entry name" value="PROTEIN_KINASE_ATP"/>
    <property type="match status" value="1"/>
</dbReference>
<feature type="compositionally biased region" description="Basic and acidic residues" evidence="4">
    <location>
        <begin position="278"/>
        <end position="289"/>
    </location>
</feature>
<dbReference type="HOGENOM" id="CLU_000288_63_33_1"/>
<evidence type="ECO:0000256" key="2">
    <source>
        <dbReference type="ARBA" id="ARBA00022840"/>
    </source>
</evidence>
<feature type="compositionally biased region" description="Low complexity" evidence="4">
    <location>
        <begin position="219"/>
        <end position="230"/>
    </location>
</feature>
<evidence type="ECO:0000313" key="6">
    <source>
        <dbReference type="EMBL" id="AEO64999.1"/>
    </source>
</evidence>
<dbReference type="InterPro" id="IPR000719">
    <property type="entry name" value="Prot_kinase_dom"/>
</dbReference>
<feature type="region of interest" description="Disordered" evidence="4">
    <location>
        <begin position="1"/>
        <end position="171"/>
    </location>
</feature>
<dbReference type="GO" id="GO:0005524">
    <property type="term" value="F:ATP binding"/>
    <property type="evidence" value="ECO:0007669"/>
    <property type="project" value="UniProtKB-UniRule"/>
</dbReference>
<dbReference type="OrthoDB" id="4062651at2759"/>
<dbReference type="RefSeq" id="XP_003651335.1">
    <property type="nucleotide sequence ID" value="XM_003651287.1"/>
</dbReference>
<dbReference type="GeneID" id="11518292"/>
<dbReference type="STRING" id="578455.G2R2N8"/>
<feature type="compositionally biased region" description="Low complexity" evidence="4">
    <location>
        <begin position="20"/>
        <end position="33"/>
    </location>
</feature>
<dbReference type="Proteomes" id="UP000008181">
    <property type="component" value="Chromosome 2"/>
</dbReference>
<dbReference type="eggNOG" id="KOG0590">
    <property type="taxonomic scope" value="Eukaryota"/>
</dbReference>
<dbReference type="InterPro" id="IPR017441">
    <property type="entry name" value="Protein_kinase_ATP_BS"/>
</dbReference>
<feature type="compositionally biased region" description="Polar residues" evidence="4">
    <location>
        <begin position="1"/>
        <end position="14"/>
    </location>
</feature>
<dbReference type="InterPro" id="IPR011009">
    <property type="entry name" value="Kinase-like_dom_sf"/>
</dbReference>
<dbReference type="GO" id="GO:0005634">
    <property type="term" value="C:nucleus"/>
    <property type="evidence" value="ECO:0007669"/>
    <property type="project" value="TreeGrafter"/>
</dbReference>
<feature type="compositionally biased region" description="Acidic residues" evidence="4">
    <location>
        <begin position="47"/>
        <end position="56"/>
    </location>
</feature>
<gene>
    <name evidence="6" type="ORF">THITE_2111475</name>
</gene>
<evidence type="ECO:0000256" key="1">
    <source>
        <dbReference type="ARBA" id="ARBA00022741"/>
    </source>
</evidence>
<dbReference type="PANTHER" id="PTHR24345">
    <property type="entry name" value="SERINE/THREONINE-PROTEIN KINASE PLK"/>
    <property type="match status" value="1"/>
</dbReference>
<dbReference type="Pfam" id="PF00069">
    <property type="entry name" value="Pkinase"/>
    <property type="match status" value="1"/>
</dbReference>
<dbReference type="PROSITE" id="PS50011">
    <property type="entry name" value="PROTEIN_KINASE_DOM"/>
    <property type="match status" value="1"/>
</dbReference>
<evidence type="ECO:0000313" key="7">
    <source>
        <dbReference type="Proteomes" id="UP000008181"/>
    </source>
</evidence>
<feature type="compositionally biased region" description="Low complexity" evidence="4">
    <location>
        <begin position="122"/>
        <end position="147"/>
    </location>
</feature>
<accession>G2R2N8</accession>
<dbReference type="KEGG" id="ttt:THITE_2111475"/>
<feature type="region of interest" description="Disordered" evidence="4">
    <location>
        <begin position="270"/>
        <end position="308"/>
    </location>
</feature>